<evidence type="ECO:0000256" key="11">
    <source>
        <dbReference type="ARBA" id="ARBA00044190"/>
    </source>
</evidence>
<dbReference type="SUPFAM" id="SSF53756">
    <property type="entry name" value="UDP-Glycosyltransferase/glycogen phosphorylase"/>
    <property type="match status" value="1"/>
</dbReference>
<dbReference type="PANTHER" id="PTHR30160:SF19">
    <property type="entry name" value="LIPOPOLYSACCHARIDE HEPTOSYLTRANSFERASE 1"/>
    <property type="match status" value="1"/>
</dbReference>
<reference evidence="14 15" key="1">
    <citation type="submission" date="2020-03" db="EMBL/GenBank/DDBJ databases">
        <authorList>
            <consortium name="Genoscope - CEA"/>
            <person name="William W."/>
        </authorList>
    </citation>
    <scope>NUCLEOTIDE SEQUENCE [LARGE SCALE GENOMIC DNA]</scope>
    <source>
        <strain evidence="15">DSM 16959</strain>
    </source>
</reference>
<organism evidence="14 15">
    <name type="scientific">Denitratisoma oestradiolicum</name>
    <dbReference type="NCBI Taxonomy" id="311182"/>
    <lineage>
        <taxon>Bacteria</taxon>
        <taxon>Pseudomonadati</taxon>
        <taxon>Pseudomonadota</taxon>
        <taxon>Betaproteobacteria</taxon>
        <taxon>Nitrosomonadales</taxon>
        <taxon>Sterolibacteriaceae</taxon>
        <taxon>Denitratisoma</taxon>
    </lineage>
</organism>
<dbReference type="NCBIfam" id="TIGR02193">
    <property type="entry name" value="heptsyl_trn_I"/>
    <property type="match status" value="1"/>
</dbReference>
<dbReference type="EMBL" id="LR778301">
    <property type="protein sequence ID" value="CAB1367438.1"/>
    <property type="molecule type" value="Genomic_DNA"/>
</dbReference>
<evidence type="ECO:0000313" key="15">
    <source>
        <dbReference type="Proteomes" id="UP000515733"/>
    </source>
</evidence>
<comment type="similarity">
    <text evidence="9">Belongs to the glycosyltransferase 9 family.</text>
</comment>
<keyword evidence="5" id="KW-0328">Glycosyltransferase</keyword>
<evidence type="ECO:0000256" key="6">
    <source>
        <dbReference type="ARBA" id="ARBA00022679"/>
    </source>
</evidence>
<evidence type="ECO:0000256" key="12">
    <source>
        <dbReference type="ARBA" id="ARBA00044330"/>
    </source>
</evidence>
<dbReference type="Gene3D" id="3.40.50.2000">
    <property type="entry name" value="Glycogen Phosphorylase B"/>
    <property type="match status" value="2"/>
</dbReference>
<keyword evidence="4" id="KW-0997">Cell inner membrane</keyword>
<dbReference type="GO" id="GO:0005886">
    <property type="term" value="C:plasma membrane"/>
    <property type="evidence" value="ECO:0007669"/>
    <property type="project" value="UniProtKB-SubCell"/>
</dbReference>
<comment type="catalytic activity">
    <reaction evidence="13">
        <text>an alpha-Kdo-(2-&gt;4)-alpha-Kdo-(2-&gt;6)-lipid A + ADP-L-glycero-beta-D-manno-heptose = an L-alpha-D-Hep-(1-&gt;5)-[alpha-Kdo-(2-&gt;4)]-alpha-Kdo-(2-&gt;6)-lipid A + ADP + H(+)</text>
        <dbReference type="Rhea" id="RHEA:74067"/>
        <dbReference type="ChEBI" id="CHEBI:15378"/>
        <dbReference type="ChEBI" id="CHEBI:61506"/>
        <dbReference type="ChEBI" id="CHEBI:176431"/>
        <dbReference type="ChEBI" id="CHEBI:193068"/>
        <dbReference type="ChEBI" id="CHEBI:456216"/>
        <dbReference type="EC" id="2.4.99.23"/>
    </reaction>
</comment>
<dbReference type="KEGG" id="doe:DENOEST_0266"/>
<evidence type="ECO:0000256" key="7">
    <source>
        <dbReference type="ARBA" id="ARBA00022985"/>
    </source>
</evidence>
<dbReference type="CDD" id="cd03789">
    <property type="entry name" value="GT9_LPS_heptosyltransferase"/>
    <property type="match status" value="1"/>
</dbReference>
<dbReference type="PANTHER" id="PTHR30160">
    <property type="entry name" value="TETRAACYLDISACCHARIDE 4'-KINASE-RELATED"/>
    <property type="match status" value="1"/>
</dbReference>
<proteinExistence type="inferred from homology"/>
<evidence type="ECO:0000256" key="10">
    <source>
        <dbReference type="ARBA" id="ARBA00044041"/>
    </source>
</evidence>
<keyword evidence="15" id="KW-1185">Reference proteome</keyword>
<evidence type="ECO:0000256" key="9">
    <source>
        <dbReference type="ARBA" id="ARBA00043995"/>
    </source>
</evidence>
<dbReference type="AlphaFoldDB" id="A0A6S6Y496"/>
<keyword evidence="7" id="KW-0448">Lipopolysaccharide biosynthesis</keyword>
<comment type="subcellular location">
    <subcellularLocation>
        <location evidence="1">Cell inner membrane</location>
        <topology evidence="1">Peripheral membrane protein</topology>
        <orientation evidence="1">Cytoplasmic side</orientation>
    </subcellularLocation>
</comment>
<dbReference type="GO" id="GO:0008713">
    <property type="term" value="F:ADP-heptose-lipopolysaccharide heptosyltransferase activity"/>
    <property type="evidence" value="ECO:0007669"/>
    <property type="project" value="TreeGrafter"/>
</dbReference>
<comment type="pathway">
    <text evidence="2">Bacterial outer membrane biogenesis; LPS core biosynthesis.</text>
</comment>
<name>A0A6S6Y496_9PROT</name>
<evidence type="ECO:0000256" key="1">
    <source>
        <dbReference type="ARBA" id="ARBA00004515"/>
    </source>
</evidence>
<keyword evidence="6 14" id="KW-0808">Transferase</keyword>
<dbReference type="RefSeq" id="WP_145770085.1">
    <property type="nucleotide sequence ID" value="NZ_LR778301.1"/>
</dbReference>
<dbReference type="InterPro" id="IPR011908">
    <property type="entry name" value="LipoPS_heptosylTferase-I"/>
</dbReference>
<keyword evidence="3" id="KW-1003">Cell membrane</keyword>
<keyword evidence="8" id="KW-0472">Membrane</keyword>
<evidence type="ECO:0000313" key="14">
    <source>
        <dbReference type="EMBL" id="CAB1367438.1"/>
    </source>
</evidence>
<dbReference type="Proteomes" id="UP000515733">
    <property type="component" value="Chromosome"/>
</dbReference>
<gene>
    <name evidence="14" type="primary">rfaC</name>
    <name evidence="14" type="ORF">DENOEST_0266</name>
</gene>
<dbReference type="InterPro" id="IPR051199">
    <property type="entry name" value="LPS_LOS_Heptosyltrfase"/>
</dbReference>
<dbReference type="InterPro" id="IPR002201">
    <property type="entry name" value="Glyco_trans_9"/>
</dbReference>
<protein>
    <recommendedName>
        <fullName evidence="11">Lipopolysaccharide heptosyltransferase 1</fullName>
        <ecNumber evidence="10">2.4.99.23</ecNumber>
    </recommendedName>
    <alternativeName>
        <fullName evidence="12">ADP-heptose:lipopolysaccharide heptosyltransferase I</fullName>
    </alternativeName>
</protein>
<dbReference type="GO" id="GO:0005829">
    <property type="term" value="C:cytosol"/>
    <property type="evidence" value="ECO:0007669"/>
    <property type="project" value="TreeGrafter"/>
</dbReference>
<sequence length="323" mass="34109">MRILLVKTSSLGDVVHNLPLVTDLARRVPGATIDWLVEEGFADIPRLHPAVGRIIPVAVRRWRRHLFSAATWHGIAAFRRELRREAYDRVLDSQGLIKSALLGAQARLAPGGQRCGYGREAAREPLAARFYHRGYGIPRNAHAVERNRWLAAAAFDYTPDLPLDYGIAAPPLAADWLPTDRPYAVLLTGTSRADKLWPEDHWQTLMQALTGAGLGLVLPAGSAEERQRATRLAAMVPGALVAPPMAVAQLAGLCAGAALVVGLDTGLTHLAAALGRPTLALFSGSDPSLTGVHAGPGALNLGGAGQPPAPAVVIAAALDLLAS</sequence>
<dbReference type="OrthoDB" id="9767552at2"/>
<dbReference type="Pfam" id="PF01075">
    <property type="entry name" value="Glyco_transf_9"/>
    <property type="match status" value="1"/>
</dbReference>
<dbReference type="GO" id="GO:0009244">
    <property type="term" value="P:lipopolysaccharide core region biosynthetic process"/>
    <property type="evidence" value="ECO:0007669"/>
    <property type="project" value="InterPro"/>
</dbReference>
<evidence type="ECO:0000256" key="3">
    <source>
        <dbReference type="ARBA" id="ARBA00022475"/>
    </source>
</evidence>
<accession>A0A6S6Y496</accession>
<evidence type="ECO:0000256" key="13">
    <source>
        <dbReference type="ARBA" id="ARBA00049201"/>
    </source>
</evidence>
<dbReference type="EC" id="2.4.99.23" evidence="10"/>
<evidence type="ECO:0000256" key="8">
    <source>
        <dbReference type="ARBA" id="ARBA00023136"/>
    </source>
</evidence>
<evidence type="ECO:0000256" key="5">
    <source>
        <dbReference type="ARBA" id="ARBA00022676"/>
    </source>
</evidence>
<evidence type="ECO:0000256" key="4">
    <source>
        <dbReference type="ARBA" id="ARBA00022519"/>
    </source>
</evidence>
<evidence type="ECO:0000256" key="2">
    <source>
        <dbReference type="ARBA" id="ARBA00004713"/>
    </source>
</evidence>